<gene>
    <name evidence="1" type="ORF">HINF_LOCUS49830</name>
</gene>
<protein>
    <submittedName>
        <fullName evidence="1">Hypothetical_protein</fullName>
    </submittedName>
</protein>
<accession>A0ABP1KGW2</accession>
<organism evidence="1 2">
    <name type="scientific">Hexamita inflata</name>
    <dbReference type="NCBI Taxonomy" id="28002"/>
    <lineage>
        <taxon>Eukaryota</taxon>
        <taxon>Metamonada</taxon>
        <taxon>Diplomonadida</taxon>
        <taxon>Hexamitidae</taxon>
        <taxon>Hexamitinae</taxon>
        <taxon>Hexamita</taxon>
    </lineage>
</organism>
<comment type="caution">
    <text evidence="1">The sequence shown here is derived from an EMBL/GenBank/DDBJ whole genome shotgun (WGS) entry which is preliminary data.</text>
</comment>
<reference evidence="1 2" key="1">
    <citation type="submission" date="2024-07" db="EMBL/GenBank/DDBJ databases">
        <authorList>
            <person name="Akdeniz Z."/>
        </authorList>
    </citation>
    <scope>NUCLEOTIDE SEQUENCE [LARGE SCALE GENOMIC DNA]</scope>
</reference>
<keyword evidence="2" id="KW-1185">Reference proteome</keyword>
<sequence>MSQKNSSFNKPVQQNIQINRMRKQILKQKQVIIYALNSFANALDLNVTDHSRLKQFYKQIEQKKQIQKRGQTVEECSEIYNYALGLMGVNCCSHQELARTINEMNQKDQQMFWKYVSAHTRLTIITLKQFFIRTYMKVLHSDHVNEQDKKFILQYCKQNNNYSVTEITNQLLKEQFSKRDIYFWDLYKVIVCIARLLTEKYNYSFKNMQKYDEHNKYLTQLYKLGLTKVISNEDHSNLTQKQICDQINTLNRFQRNIFWQYVSFHHYPNQINITKLKNYYKMRYQQALFTDRLSVTDKQVIIQFCKVNQSLNLIEITNKVLDQYFINRDIFYFDVYEFARQQYRIKTSQVKTRAVENQLTNMYTKIYKLALQDLFNKDYSDFSSQQICTTIQFLNDQQSKQFWTYIQNNVTPKNKGSEHKKYFNKSYKQVMHSYFITEEDKIFIKAYVRKSTEQNTSKITEYLMQTYFKLKDIFYYRVYRLVFQYQLKSRNIKLFYQTNNERNSKLQHQQSVECNNYHTKVYAQVLQELQNQQLNLKTVKQVCEQIDSLNKDKYRQFWNLLASRVKPKKTTTQLRIFYQKVYQQELYTYSLNDEDKEYISKYIQQNTHLSLMEMTEQLIQSYLKGKDVFYYDIYKNVRSIKLTLEKDKNIAPTQVLYHDKVQNEQVAYFTTIYKQGLKSLNILCDDCSPKEICALINNLSYKPNNVNCDSDKFWKFVVKTVNPEQKREKLKTFFLRQYQKLLYSYKVTNDDRKYIREFCEQNRDMSLVDVTQKLLDTYFKDKDVFYRDVYIPVGIYLRKIKETQ</sequence>
<proteinExistence type="predicted"/>
<dbReference type="EMBL" id="CAXDID020000236">
    <property type="protein sequence ID" value="CAL6061693.1"/>
    <property type="molecule type" value="Genomic_DNA"/>
</dbReference>
<evidence type="ECO:0000313" key="2">
    <source>
        <dbReference type="Proteomes" id="UP001642409"/>
    </source>
</evidence>
<name>A0ABP1KGW2_9EUKA</name>
<evidence type="ECO:0000313" key="1">
    <source>
        <dbReference type="EMBL" id="CAL6061693.1"/>
    </source>
</evidence>
<dbReference type="Proteomes" id="UP001642409">
    <property type="component" value="Unassembled WGS sequence"/>
</dbReference>